<dbReference type="GO" id="GO:0034040">
    <property type="term" value="F:ATPase-coupled lipid transmembrane transporter activity"/>
    <property type="evidence" value="ECO:0007669"/>
    <property type="project" value="TreeGrafter"/>
</dbReference>
<evidence type="ECO:0000313" key="10">
    <source>
        <dbReference type="EMBL" id="WAL59167.1"/>
    </source>
</evidence>
<dbReference type="InterPro" id="IPR003439">
    <property type="entry name" value="ABC_transporter-like_ATP-bd"/>
</dbReference>
<gene>
    <name evidence="10" type="ORF">OXH18_18595</name>
</gene>
<evidence type="ECO:0000256" key="5">
    <source>
        <dbReference type="ARBA" id="ARBA00022989"/>
    </source>
</evidence>
<dbReference type="InterPro" id="IPR017871">
    <property type="entry name" value="ABC_transporter-like_CS"/>
</dbReference>
<keyword evidence="6 7" id="KW-0472">Membrane</keyword>
<dbReference type="RefSeq" id="WP_268608804.1">
    <property type="nucleotide sequence ID" value="NZ_CP113797.1"/>
</dbReference>
<dbReference type="SMART" id="SM00382">
    <property type="entry name" value="AAA"/>
    <property type="match status" value="1"/>
</dbReference>
<dbReference type="InterPro" id="IPR039421">
    <property type="entry name" value="Type_1_exporter"/>
</dbReference>
<evidence type="ECO:0000313" key="11">
    <source>
        <dbReference type="Proteomes" id="UP001163152"/>
    </source>
</evidence>
<evidence type="ECO:0000256" key="2">
    <source>
        <dbReference type="ARBA" id="ARBA00022692"/>
    </source>
</evidence>
<evidence type="ECO:0000256" key="6">
    <source>
        <dbReference type="ARBA" id="ARBA00023136"/>
    </source>
</evidence>
<dbReference type="PROSITE" id="PS50929">
    <property type="entry name" value="ABC_TM1F"/>
    <property type="match status" value="1"/>
</dbReference>
<dbReference type="Gene3D" id="1.20.1560.10">
    <property type="entry name" value="ABC transporter type 1, transmembrane domain"/>
    <property type="match status" value="1"/>
</dbReference>
<keyword evidence="4 10" id="KW-0067">ATP-binding</keyword>
<evidence type="ECO:0000256" key="4">
    <source>
        <dbReference type="ARBA" id="ARBA00022840"/>
    </source>
</evidence>
<dbReference type="AlphaFoldDB" id="A0A9E8ZAC8"/>
<dbReference type="Proteomes" id="UP001163152">
    <property type="component" value="Chromosome"/>
</dbReference>
<dbReference type="InterPro" id="IPR027417">
    <property type="entry name" value="P-loop_NTPase"/>
</dbReference>
<evidence type="ECO:0000259" key="9">
    <source>
        <dbReference type="PROSITE" id="PS50929"/>
    </source>
</evidence>
<dbReference type="InterPro" id="IPR036640">
    <property type="entry name" value="ABC1_TM_sf"/>
</dbReference>
<dbReference type="GO" id="GO:0016887">
    <property type="term" value="F:ATP hydrolysis activity"/>
    <property type="evidence" value="ECO:0007669"/>
    <property type="project" value="InterPro"/>
</dbReference>
<feature type="transmembrane region" description="Helical" evidence="7">
    <location>
        <begin position="153"/>
        <end position="177"/>
    </location>
</feature>
<dbReference type="GO" id="GO:0005886">
    <property type="term" value="C:plasma membrane"/>
    <property type="evidence" value="ECO:0007669"/>
    <property type="project" value="UniProtKB-SubCell"/>
</dbReference>
<comment type="subcellular location">
    <subcellularLocation>
        <location evidence="1">Cell membrane</location>
        <topology evidence="1">Multi-pass membrane protein</topology>
    </subcellularLocation>
</comment>
<evidence type="ECO:0000256" key="1">
    <source>
        <dbReference type="ARBA" id="ARBA00004651"/>
    </source>
</evidence>
<dbReference type="SUPFAM" id="SSF52540">
    <property type="entry name" value="P-loop containing nucleoside triphosphate hydrolases"/>
    <property type="match status" value="1"/>
</dbReference>
<keyword evidence="3" id="KW-0547">Nucleotide-binding</keyword>
<proteinExistence type="predicted"/>
<dbReference type="InterPro" id="IPR003593">
    <property type="entry name" value="AAA+_ATPase"/>
</dbReference>
<dbReference type="GO" id="GO:0140359">
    <property type="term" value="F:ABC-type transporter activity"/>
    <property type="evidence" value="ECO:0007669"/>
    <property type="project" value="InterPro"/>
</dbReference>
<dbReference type="GO" id="GO:0005524">
    <property type="term" value="F:ATP binding"/>
    <property type="evidence" value="ECO:0007669"/>
    <property type="project" value="UniProtKB-KW"/>
</dbReference>
<keyword evidence="2 7" id="KW-0812">Transmembrane</keyword>
<evidence type="ECO:0000259" key="8">
    <source>
        <dbReference type="PROSITE" id="PS50893"/>
    </source>
</evidence>
<feature type="transmembrane region" description="Helical" evidence="7">
    <location>
        <begin position="79"/>
        <end position="99"/>
    </location>
</feature>
<keyword evidence="5 7" id="KW-1133">Transmembrane helix</keyword>
<evidence type="ECO:0000256" key="3">
    <source>
        <dbReference type="ARBA" id="ARBA00022741"/>
    </source>
</evidence>
<sequence>MPFWQDYDIILREFRYFPRLVVLALIFTLLAAVFEGFGIGFVVTFLQNLTNPEATPIKTGIDWFDRVILGVDASLASRIYRTCFLILLTTWLRAAFTFLGQVYSQKTQLVLGDRLRKRLFEQMQALSLQYFAKQRAGDLINGITSEVYQIMQAFNVMSTLLIQGSTLVVYVISMIVLSWQLTLISVLLYSLLTVGLSNLLAWVREASFERSKASRWYTSVSLEFINGIRTVQAFAAQDYERRRFYDASEQLLQAATKSVTAISLVGPLTEGASVTLLIGILLLAFMTLTPSGQLQSAALLGFLFVLFRSTPLLRQLNNARGQLSSFQGSLNHVKDLLRTDDKLYIQNGKIAFRELTDAIELCSINFNYNQNESVLHNINLTIERGQMTALVGASGAGKSTLVDLIPRFYDPTHGRILIDGVDLQSYDINSLRRKIAVVSQDTFIFNDSVRNNIAYALENVDDRAIWQAARLANALDFIQELPQGFETRLGDRGVRLSGGQRQRIAIARALLRNPEILILDEATSALDSVTERLIQESIETLAAGRTVIVIAHRLSTIVRAHKVVVLEKGRIVEQGGYQELLDRRGKLWNYHQMQYKLSQAG</sequence>
<feature type="transmembrane region" description="Helical" evidence="7">
    <location>
        <begin position="20"/>
        <end position="46"/>
    </location>
</feature>
<dbReference type="KEGG" id="tsin:OXH18_18595"/>
<feature type="transmembrane region" description="Helical" evidence="7">
    <location>
        <begin position="183"/>
        <end position="203"/>
    </location>
</feature>
<dbReference type="PROSITE" id="PS00211">
    <property type="entry name" value="ABC_TRANSPORTER_1"/>
    <property type="match status" value="1"/>
</dbReference>
<dbReference type="SUPFAM" id="SSF90123">
    <property type="entry name" value="ABC transporter transmembrane region"/>
    <property type="match status" value="1"/>
</dbReference>
<evidence type="ECO:0000256" key="7">
    <source>
        <dbReference type="SAM" id="Phobius"/>
    </source>
</evidence>
<dbReference type="InterPro" id="IPR011527">
    <property type="entry name" value="ABC1_TM_dom"/>
</dbReference>
<reference evidence="10" key="1">
    <citation type="submission" date="2022-12" db="EMBL/GenBank/DDBJ databases">
        <title>Polyphasic identification of a Novel Hot-Spring Cyanobacterium Ocullathermofonsia sinensis gen nov. sp. nov. and Genomic Insights on its Adaptations to the Thermal Habitat.</title>
        <authorList>
            <person name="Daroch M."/>
            <person name="Tang J."/>
            <person name="Jiang Y."/>
        </authorList>
    </citation>
    <scope>NUCLEOTIDE SEQUENCE</scope>
    <source>
        <strain evidence="10">PKUAC-SCTA174</strain>
    </source>
</reference>
<feature type="transmembrane region" description="Helical" evidence="7">
    <location>
        <begin position="271"/>
        <end position="288"/>
    </location>
</feature>
<dbReference type="EMBL" id="CP113797">
    <property type="protein sequence ID" value="WAL59167.1"/>
    <property type="molecule type" value="Genomic_DNA"/>
</dbReference>
<organism evidence="10 11">
    <name type="scientific">Thermocoleostomius sinensis A174</name>
    <dbReference type="NCBI Taxonomy" id="2016057"/>
    <lineage>
        <taxon>Bacteria</taxon>
        <taxon>Bacillati</taxon>
        <taxon>Cyanobacteriota</taxon>
        <taxon>Cyanophyceae</taxon>
        <taxon>Oculatellales</taxon>
        <taxon>Oculatellaceae</taxon>
        <taxon>Thermocoleostomius</taxon>
    </lineage>
</organism>
<dbReference type="PROSITE" id="PS50893">
    <property type="entry name" value="ABC_TRANSPORTER_2"/>
    <property type="match status" value="1"/>
</dbReference>
<feature type="domain" description="ABC transmembrane type-1" evidence="9">
    <location>
        <begin position="22"/>
        <end position="325"/>
    </location>
</feature>
<accession>A0A9E8ZAC8</accession>
<dbReference type="FunFam" id="3.40.50.300:FF:000218">
    <property type="entry name" value="Multidrug ABC transporter ATP-binding protein"/>
    <property type="match status" value="1"/>
</dbReference>
<dbReference type="Pfam" id="PF00005">
    <property type="entry name" value="ABC_tran"/>
    <property type="match status" value="1"/>
</dbReference>
<keyword evidence="11" id="KW-1185">Reference proteome</keyword>
<dbReference type="PANTHER" id="PTHR24221">
    <property type="entry name" value="ATP-BINDING CASSETTE SUB-FAMILY B"/>
    <property type="match status" value="1"/>
</dbReference>
<name>A0A9E8ZAC8_9CYAN</name>
<dbReference type="NCBIfam" id="NF045513">
    <property type="entry name" value="HepA_fam_ABC"/>
    <property type="match status" value="1"/>
</dbReference>
<dbReference type="PANTHER" id="PTHR24221:SF654">
    <property type="entry name" value="ATP-BINDING CASSETTE SUB-FAMILY B MEMBER 6"/>
    <property type="match status" value="1"/>
</dbReference>
<dbReference type="Pfam" id="PF00664">
    <property type="entry name" value="ABC_membrane"/>
    <property type="match status" value="1"/>
</dbReference>
<dbReference type="Gene3D" id="3.40.50.300">
    <property type="entry name" value="P-loop containing nucleotide triphosphate hydrolases"/>
    <property type="match status" value="1"/>
</dbReference>
<protein>
    <submittedName>
        <fullName evidence="10">ABC transporter ATP-binding protein</fullName>
    </submittedName>
</protein>
<feature type="domain" description="ABC transporter" evidence="8">
    <location>
        <begin position="359"/>
        <end position="593"/>
    </location>
</feature>